<proteinExistence type="predicted"/>
<sequence length="109" mass="11887">MRAAQSMRGRRQTVSYMGIFSFQLGVIFYVMSSGEAFAIVSPVSTTATSVNPPDPCTLPCDIYEHSIYRHSADARVLGCLRVFGASAPLKCIRNSVIFSEYCSAICSMS</sequence>
<organism evidence="1 2">
    <name type="scientific">Neolentinus lepideus HHB14362 ss-1</name>
    <dbReference type="NCBI Taxonomy" id="1314782"/>
    <lineage>
        <taxon>Eukaryota</taxon>
        <taxon>Fungi</taxon>
        <taxon>Dikarya</taxon>
        <taxon>Basidiomycota</taxon>
        <taxon>Agaricomycotina</taxon>
        <taxon>Agaricomycetes</taxon>
        <taxon>Gloeophyllales</taxon>
        <taxon>Gloeophyllaceae</taxon>
        <taxon>Neolentinus</taxon>
    </lineage>
</organism>
<evidence type="ECO:0000313" key="2">
    <source>
        <dbReference type="Proteomes" id="UP000076761"/>
    </source>
</evidence>
<reference evidence="1 2" key="1">
    <citation type="journal article" date="2016" name="Mol. Biol. Evol.">
        <title>Comparative Genomics of Early-Diverging Mushroom-Forming Fungi Provides Insights into the Origins of Lignocellulose Decay Capabilities.</title>
        <authorList>
            <person name="Nagy L.G."/>
            <person name="Riley R."/>
            <person name="Tritt A."/>
            <person name="Adam C."/>
            <person name="Daum C."/>
            <person name="Floudas D."/>
            <person name="Sun H."/>
            <person name="Yadav J.S."/>
            <person name="Pangilinan J."/>
            <person name="Larsson K.H."/>
            <person name="Matsuura K."/>
            <person name="Barry K."/>
            <person name="Labutti K."/>
            <person name="Kuo R."/>
            <person name="Ohm R.A."/>
            <person name="Bhattacharya S.S."/>
            <person name="Shirouzu T."/>
            <person name="Yoshinaga Y."/>
            <person name="Martin F.M."/>
            <person name="Grigoriev I.V."/>
            <person name="Hibbett D.S."/>
        </authorList>
    </citation>
    <scope>NUCLEOTIDE SEQUENCE [LARGE SCALE GENOMIC DNA]</scope>
    <source>
        <strain evidence="1 2">HHB14362 ss-1</strain>
    </source>
</reference>
<accession>A0A165RGQ1</accession>
<dbReference type="EMBL" id="KV425582">
    <property type="protein sequence ID" value="KZT23787.1"/>
    <property type="molecule type" value="Genomic_DNA"/>
</dbReference>
<name>A0A165RGQ1_9AGAM</name>
<dbReference type="Proteomes" id="UP000076761">
    <property type="component" value="Unassembled WGS sequence"/>
</dbReference>
<protein>
    <submittedName>
        <fullName evidence="1">Uncharacterized protein</fullName>
    </submittedName>
</protein>
<keyword evidence="2" id="KW-1185">Reference proteome</keyword>
<gene>
    <name evidence="1" type="ORF">NEOLEDRAFT_514635</name>
</gene>
<dbReference type="AlphaFoldDB" id="A0A165RGQ1"/>
<dbReference type="InParanoid" id="A0A165RGQ1"/>
<evidence type="ECO:0000313" key="1">
    <source>
        <dbReference type="EMBL" id="KZT23787.1"/>
    </source>
</evidence>